<dbReference type="RefSeq" id="WP_042503567.1">
    <property type="nucleotide sequence ID" value="NZ_BBNQ01000003.1"/>
</dbReference>
<dbReference type="Pfam" id="PF07883">
    <property type="entry name" value="Cupin_2"/>
    <property type="match status" value="1"/>
</dbReference>
<proteinExistence type="predicted"/>
<protein>
    <recommendedName>
        <fullName evidence="1">Cupin type-2 domain-containing protein</fullName>
    </recommendedName>
</protein>
<sequence>MKTASLTEALIYTEDKPSISLLLKTDTTKELRIALKKGQLMKEHKAPYPIIVEIFEGEIEFGVNGEQKILKKGALIALDANVPHDLNGLQDSIVRLSISIADTVERVEDVAKL</sequence>
<reference evidence="3 5" key="2">
    <citation type="submission" date="2019-03" db="EMBL/GenBank/DDBJ databases">
        <title>Genomic Encyclopedia of Type Strains, Phase III (KMG-III): the genomes of soil and plant-associated and newly described type strains.</title>
        <authorList>
            <person name="Whitman W."/>
        </authorList>
    </citation>
    <scope>NUCLEOTIDE SEQUENCE [LARGE SCALE GENOMIC DNA]</scope>
    <source>
        <strain evidence="3 5">CECT 8301</strain>
    </source>
</reference>
<accession>A0A090VA39</accession>
<evidence type="ECO:0000313" key="5">
    <source>
        <dbReference type="Proteomes" id="UP000294824"/>
    </source>
</evidence>
<dbReference type="InterPro" id="IPR014710">
    <property type="entry name" value="RmlC-like_jellyroll"/>
</dbReference>
<dbReference type="Proteomes" id="UP000294824">
    <property type="component" value="Unassembled WGS sequence"/>
</dbReference>
<evidence type="ECO:0000313" key="2">
    <source>
        <dbReference type="EMBL" id="GAL61690.1"/>
    </source>
</evidence>
<keyword evidence="5" id="KW-1185">Reference proteome</keyword>
<dbReference type="Proteomes" id="UP000029644">
    <property type="component" value="Unassembled WGS sequence"/>
</dbReference>
<dbReference type="EMBL" id="BBNQ01000003">
    <property type="protein sequence ID" value="GAL61690.1"/>
    <property type="molecule type" value="Genomic_DNA"/>
</dbReference>
<evidence type="ECO:0000313" key="4">
    <source>
        <dbReference type="Proteomes" id="UP000029644"/>
    </source>
</evidence>
<reference evidence="2 4" key="1">
    <citation type="journal article" date="2014" name="Genome Announc.">
        <title>Draft Genome Sequences of Marine Flavobacterium Algibacter lectus Strains SS8 and NR4.</title>
        <authorList>
            <person name="Takatani N."/>
            <person name="Nakanishi M."/>
            <person name="Meirelles P."/>
            <person name="Mino S."/>
            <person name="Suda W."/>
            <person name="Oshima K."/>
            <person name="Hattori M."/>
            <person name="Ohkuma M."/>
            <person name="Hosokawa M."/>
            <person name="Miyashita K."/>
            <person name="Thompson F.L."/>
            <person name="Niwa A."/>
            <person name="Sawabe T."/>
            <person name="Sawabe T."/>
        </authorList>
    </citation>
    <scope>NUCLEOTIDE SEQUENCE [LARGE SCALE GENOMIC DNA]</scope>
    <source>
        <strain evidence="2 4">JCM 19300</strain>
    </source>
</reference>
<dbReference type="Gene3D" id="2.60.120.10">
    <property type="entry name" value="Jelly Rolls"/>
    <property type="match status" value="1"/>
</dbReference>
<evidence type="ECO:0000259" key="1">
    <source>
        <dbReference type="Pfam" id="PF07883"/>
    </source>
</evidence>
<dbReference type="OrthoDB" id="997205at2"/>
<dbReference type="EMBL" id="SORL01000007">
    <property type="protein sequence ID" value="TDY63845.1"/>
    <property type="molecule type" value="Genomic_DNA"/>
</dbReference>
<name>A0A090VA39_9FLAO</name>
<dbReference type="InterPro" id="IPR011051">
    <property type="entry name" value="RmlC_Cupin_sf"/>
</dbReference>
<dbReference type="CDD" id="cd02230">
    <property type="entry name" value="cupin_HP0902-like"/>
    <property type="match status" value="1"/>
</dbReference>
<dbReference type="InterPro" id="IPR013096">
    <property type="entry name" value="Cupin_2"/>
</dbReference>
<comment type="caution">
    <text evidence="2">The sequence shown here is derived from an EMBL/GenBank/DDBJ whole genome shotgun (WGS) entry which is preliminary data.</text>
</comment>
<dbReference type="AlphaFoldDB" id="A0A090VA39"/>
<evidence type="ECO:0000313" key="3">
    <source>
        <dbReference type="EMBL" id="TDY63845.1"/>
    </source>
</evidence>
<gene>
    <name evidence="3" type="ORF">DFQ06_0739</name>
    <name evidence="2" type="ORF">JCM19300_1513</name>
</gene>
<accession>A0A4R8MIT2</accession>
<organism evidence="2 4">
    <name type="scientific">Algibacter lectus</name>
    <dbReference type="NCBI Taxonomy" id="221126"/>
    <lineage>
        <taxon>Bacteria</taxon>
        <taxon>Pseudomonadati</taxon>
        <taxon>Bacteroidota</taxon>
        <taxon>Flavobacteriia</taxon>
        <taxon>Flavobacteriales</taxon>
        <taxon>Flavobacteriaceae</taxon>
        <taxon>Algibacter</taxon>
    </lineage>
</organism>
<dbReference type="SUPFAM" id="SSF51182">
    <property type="entry name" value="RmlC-like cupins"/>
    <property type="match status" value="1"/>
</dbReference>
<feature type="domain" description="Cupin type-2" evidence="1">
    <location>
        <begin position="34"/>
        <end position="93"/>
    </location>
</feature>